<protein>
    <submittedName>
        <fullName evidence="2">Uncharacterized protein</fullName>
    </submittedName>
</protein>
<organism evidence="2 3">
    <name type="scientific">Arthrospiribacter ruber</name>
    <dbReference type="NCBI Taxonomy" id="2487934"/>
    <lineage>
        <taxon>Bacteria</taxon>
        <taxon>Pseudomonadati</taxon>
        <taxon>Bacteroidota</taxon>
        <taxon>Cytophagia</taxon>
        <taxon>Cytophagales</taxon>
        <taxon>Cyclobacteriaceae</taxon>
        <taxon>Arthrospiribacter</taxon>
    </lineage>
</organism>
<dbReference type="AlphaFoldDB" id="A0A951MCI7"/>
<reference evidence="2 3" key="1">
    <citation type="journal article" date="2020" name="Syst. Appl. Microbiol.">
        <title>Arthrospiribacter ruber gen. nov., sp. nov., a novel bacterium isolated from Arthrospira cultures.</title>
        <authorList>
            <person name="Waleron M."/>
            <person name="Misztak A."/>
            <person name="Waleron M.M."/>
            <person name="Furmaniak M."/>
            <person name="Mrozik A."/>
            <person name="Waleron K."/>
        </authorList>
    </citation>
    <scope>NUCLEOTIDE SEQUENCE [LARGE SCALE GENOMIC DNA]</scope>
    <source>
        <strain evidence="2 3">DPMB0001</strain>
    </source>
</reference>
<comment type="caution">
    <text evidence="2">The sequence shown here is derived from an EMBL/GenBank/DDBJ whole genome shotgun (WGS) entry which is preliminary data.</text>
</comment>
<sequence>MKNYLKTSKWLRWVAAGAFGLMLVLNIMVSLEFDKDKVVPSITLIELGNKAMAQGESGGNCSFSAGGFNFPCTRIWCQSTWSMSGCGLGDVNSQVCNSFSSC</sequence>
<dbReference type="RefSeq" id="WP_219287172.1">
    <property type="nucleotide sequence ID" value="NZ_RPHB01000002.1"/>
</dbReference>
<keyword evidence="3" id="KW-1185">Reference proteome</keyword>
<evidence type="ECO:0000313" key="2">
    <source>
        <dbReference type="EMBL" id="MBW3466960.1"/>
    </source>
</evidence>
<evidence type="ECO:0000313" key="3">
    <source>
        <dbReference type="Proteomes" id="UP000727490"/>
    </source>
</evidence>
<accession>A0A951MCI7</accession>
<name>A0A951MCI7_9BACT</name>
<dbReference type="Proteomes" id="UP000727490">
    <property type="component" value="Unassembled WGS sequence"/>
</dbReference>
<gene>
    <name evidence="2" type="ORF">EGN73_03945</name>
</gene>
<dbReference type="EMBL" id="RPHB01000002">
    <property type="protein sequence ID" value="MBW3466960.1"/>
    <property type="molecule type" value="Genomic_DNA"/>
</dbReference>
<evidence type="ECO:0000256" key="1">
    <source>
        <dbReference type="SAM" id="Phobius"/>
    </source>
</evidence>
<feature type="transmembrane region" description="Helical" evidence="1">
    <location>
        <begin position="12"/>
        <end position="31"/>
    </location>
</feature>
<proteinExistence type="predicted"/>
<keyword evidence="1" id="KW-1133">Transmembrane helix</keyword>
<keyword evidence="1" id="KW-0812">Transmembrane</keyword>
<keyword evidence="1" id="KW-0472">Membrane</keyword>